<evidence type="ECO:0000256" key="2">
    <source>
        <dbReference type="ARBA" id="ARBA00007144"/>
    </source>
</evidence>
<name>A0A3Q1HME6_ANATE</name>
<dbReference type="RefSeq" id="XP_026230306.1">
    <property type="nucleotide sequence ID" value="XM_026374521.2"/>
</dbReference>
<evidence type="ECO:0000256" key="10">
    <source>
        <dbReference type="SAM" id="MobiDB-lite"/>
    </source>
</evidence>
<dbReference type="Pfam" id="PF04495">
    <property type="entry name" value="GRASP55_65"/>
    <property type="match status" value="1"/>
</dbReference>
<dbReference type="FunFam" id="2.30.42.10:FF:000056">
    <property type="entry name" value="Golgi reassembly-stacking protein 2 isoform 1"/>
    <property type="match status" value="1"/>
</dbReference>
<reference evidence="12" key="2">
    <citation type="submission" date="2025-08" db="UniProtKB">
        <authorList>
            <consortium name="Ensembl"/>
        </authorList>
    </citation>
    <scope>IDENTIFICATION</scope>
</reference>
<evidence type="ECO:0000256" key="5">
    <source>
        <dbReference type="ARBA" id="ARBA00022737"/>
    </source>
</evidence>
<dbReference type="GO" id="GO:0000139">
    <property type="term" value="C:Golgi membrane"/>
    <property type="evidence" value="ECO:0007669"/>
    <property type="project" value="UniProtKB-SubCell"/>
</dbReference>
<dbReference type="Gene3D" id="2.30.42.10">
    <property type="match status" value="2"/>
</dbReference>
<feature type="domain" description="PDZ GRASP-type" evidence="11">
    <location>
        <begin position="15"/>
        <end position="105"/>
    </location>
</feature>
<dbReference type="PANTHER" id="PTHR12893:SF2">
    <property type="entry name" value="GOLGI REASSEMBLY-STACKING PROTEIN 1"/>
    <property type="match status" value="1"/>
</dbReference>
<keyword evidence="9" id="KW-0862">Zinc</keyword>
<dbReference type="AlphaFoldDB" id="A0A3Q1HME6"/>
<dbReference type="OMA" id="AVRMEVY"/>
<feature type="binding site" evidence="9">
    <location>
        <position position="20"/>
    </location>
    <ligand>
        <name>Zn(2+)</name>
        <dbReference type="ChEBI" id="CHEBI:29105"/>
    </ligand>
</feature>
<dbReference type="PROSITE" id="PS51865">
    <property type="entry name" value="PDZ_GRASP"/>
    <property type="match status" value="2"/>
</dbReference>
<evidence type="ECO:0000259" key="11">
    <source>
        <dbReference type="PROSITE" id="PS51865"/>
    </source>
</evidence>
<dbReference type="GeneTree" id="ENSGT00390000008686"/>
<dbReference type="FunFam" id="2.30.42.10:FF:000026">
    <property type="entry name" value="Golgi reassembly stacking protein 2"/>
    <property type="match status" value="1"/>
</dbReference>
<comment type="subcellular location">
    <subcellularLocation>
        <location evidence="1">Golgi apparatus membrane</location>
    </subcellularLocation>
</comment>
<keyword evidence="5" id="KW-0677">Repeat</keyword>
<comment type="similarity">
    <text evidence="2">Belongs to the GORASP family.</text>
</comment>
<evidence type="ECO:0000256" key="6">
    <source>
        <dbReference type="ARBA" id="ARBA00023034"/>
    </source>
</evidence>
<proteinExistence type="inferred from homology"/>
<keyword evidence="3" id="KW-0597">Phosphoprotein</keyword>
<accession>A0A3Q1HME6</accession>
<protein>
    <recommendedName>
        <fullName evidence="11">PDZ GRASP-type domain-containing protein</fullName>
    </recommendedName>
</protein>
<dbReference type="SUPFAM" id="SSF50156">
    <property type="entry name" value="PDZ domain-like"/>
    <property type="match status" value="2"/>
</dbReference>
<evidence type="ECO:0000256" key="8">
    <source>
        <dbReference type="ARBA" id="ARBA00023288"/>
    </source>
</evidence>
<dbReference type="InterPro" id="IPR036034">
    <property type="entry name" value="PDZ_sf"/>
</dbReference>
<sequence length="470" mass="50554">MGLSQSSEVSEGGTYGYHVHGVQPNSPAEKAGLQPFFDFILSLDNKRLNEENDLLKELLKAHMERAVKMEVYSTKTMRVRELEVVPSNVWGGQGLLGASVRFCSYQGANENVWHVLDVEASSPAALAGLQPHCDYIVGADQVLQDSEDFFSLIEAHEGKPLKLLVYNTQTDACREVVVTPNGAWGGEGSLGCGIGYGYLHRIPGNPEVSAAKHPTPVPEEKPSPSLLTDGYMEAPLMAPSSQSEDVLDLEQVTLQETPLPPPIQRVMDPGFSDSEVAAMNPDAADLLDRLDVSTSSIDMTHTSLAMHEEKDSEISGVEELEDSVLLSSSGGNQPEPQELNSWAAKDFTSAVASADILSDSGVPAIEPSHLVTQSTHLQSFNIESSGSPSPPMGVLSVESLDPRESCTLAEDFPPPLLSPTVDGLVAEDSLAQVVEDAAGPAQEFAEYRDVSPVHQCSHEGDEEEEEQHLE</sequence>
<dbReference type="Proteomes" id="UP000265040">
    <property type="component" value="Chromosome 17"/>
</dbReference>
<keyword evidence="7" id="KW-0472">Membrane</keyword>
<evidence type="ECO:0000256" key="4">
    <source>
        <dbReference type="ARBA" id="ARBA00022707"/>
    </source>
</evidence>
<evidence type="ECO:0000256" key="7">
    <source>
        <dbReference type="ARBA" id="ARBA00023136"/>
    </source>
</evidence>
<feature type="binding site" evidence="9">
    <location>
        <position position="103"/>
    </location>
    <ligand>
        <name>Zn(2+)</name>
        <dbReference type="ChEBI" id="CHEBI:29105"/>
    </ligand>
</feature>
<dbReference type="Ensembl" id="ENSATET00000008908.3">
    <property type="protein sequence ID" value="ENSATEP00000008755.2"/>
    <property type="gene ID" value="ENSATEG00000006157.3"/>
</dbReference>
<feature type="region of interest" description="Disordered" evidence="10">
    <location>
        <begin position="442"/>
        <end position="470"/>
    </location>
</feature>
<dbReference type="GeneID" id="113171800"/>
<feature type="compositionally biased region" description="Basic and acidic residues" evidence="10">
    <location>
        <begin position="445"/>
        <end position="459"/>
    </location>
</feature>
<reference evidence="12" key="1">
    <citation type="submission" date="2021-04" db="EMBL/GenBank/DDBJ databases">
        <authorList>
            <consortium name="Wellcome Sanger Institute Data Sharing"/>
        </authorList>
    </citation>
    <scope>NUCLEOTIDE SEQUENCE [LARGE SCALE GENOMIC DNA]</scope>
</reference>
<keyword evidence="9" id="KW-0479">Metal-binding</keyword>
<dbReference type="InterPro" id="IPR007583">
    <property type="entry name" value="GRASP55_65"/>
</dbReference>
<dbReference type="InterPro" id="IPR024958">
    <property type="entry name" value="GRASP_PDZ"/>
</dbReference>
<evidence type="ECO:0000256" key="9">
    <source>
        <dbReference type="PIRSR" id="PIRSR607583-1"/>
    </source>
</evidence>
<feature type="domain" description="PDZ GRASP-type" evidence="11">
    <location>
        <begin position="111"/>
        <end position="199"/>
    </location>
</feature>
<feature type="binding site" evidence="9">
    <location>
        <position position="18"/>
    </location>
    <ligand>
        <name>Zn(2+)</name>
        <dbReference type="ChEBI" id="CHEBI:29105"/>
    </ligand>
</feature>
<dbReference type="PANTHER" id="PTHR12893">
    <property type="entry name" value="GOLGI REASSEMBLY STACKING PROTEIN GRASP"/>
    <property type="match status" value="1"/>
</dbReference>
<keyword evidence="6" id="KW-0333">Golgi apparatus</keyword>
<organism evidence="12 13">
    <name type="scientific">Anabas testudineus</name>
    <name type="common">Climbing perch</name>
    <name type="synonym">Anthias testudineus</name>
    <dbReference type="NCBI Taxonomy" id="64144"/>
    <lineage>
        <taxon>Eukaryota</taxon>
        <taxon>Metazoa</taxon>
        <taxon>Chordata</taxon>
        <taxon>Craniata</taxon>
        <taxon>Vertebrata</taxon>
        <taxon>Euteleostomi</taxon>
        <taxon>Actinopterygii</taxon>
        <taxon>Neopterygii</taxon>
        <taxon>Teleostei</taxon>
        <taxon>Neoteleostei</taxon>
        <taxon>Acanthomorphata</taxon>
        <taxon>Anabantaria</taxon>
        <taxon>Anabantiformes</taxon>
        <taxon>Anabantoidei</taxon>
        <taxon>Anabantidae</taxon>
        <taxon>Anabas</taxon>
    </lineage>
</organism>
<dbReference type="GO" id="GO:0046872">
    <property type="term" value="F:metal ion binding"/>
    <property type="evidence" value="ECO:0007669"/>
    <property type="project" value="UniProtKB-KW"/>
</dbReference>
<feature type="compositionally biased region" description="Acidic residues" evidence="10">
    <location>
        <begin position="460"/>
        <end position="470"/>
    </location>
</feature>
<evidence type="ECO:0000256" key="3">
    <source>
        <dbReference type="ARBA" id="ARBA00022553"/>
    </source>
</evidence>
<keyword evidence="8" id="KW-0449">Lipoprotein</keyword>
<evidence type="ECO:0000313" key="13">
    <source>
        <dbReference type="Proteomes" id="UP000265040"/>
    </source>
</evidence>
<reference evidence="12" key="3">
    <citation type="submission" date="2025-09" db="UniProtKB">
        <authorList>
            <consortium name="Ensembl"/>
        </authorList>
    </citation>
    <scope>IDENTIFICATION</scope>
</reference>
<dbReference type="GO" id="GO:0007030">
    <property type="term" value="P:Golgi organization"/>
    <property type="evidence" value="ECO:0007669"/>
    <property type="project" value="TreeGrafter"/>
</dbReference>
<keyword evidence="13" id="KW-1185">Reference proteome</keyword>
<evidence type="ECO:0000313" key="12">
    <source>
        <dbReference type="Ensembl" id="ENSATEP00000008755.2"/>
    </source>
</evidence>
<keyword evidence="4" id="KW-0519">Myristate</keyword>
<evidence type="ECO:0000256" key="1">
    <source>
        <dbReference type="ARBA" id="ARBA00004394"/>
    </source>
</evidence>